<name>A0A6A6EG03_9PEZI</name>
<dbReference type="AlphaFoldDB" id="A0A6A6EG03"/>
<protein>
    <submittedName>
        <fullName evidence="1">Uncharacterized protein</fullName>
    </submittedName>
</protein>
<evidence type="ECO:0000313" key="2">
    <source>
        <dbReference type="Proteomes" id="UP000800200"/>
    </source>
</evidence>
<sequence length="107" mass="12433">MKDPEIPVKWLPLQEEELAQVETEHGQEDQEMHDKPEQDIEDNLMCDKEGQEGDGPVYLTIKVLHTFTCRTTIIDLLDSYETSDEAEYIDCASHLPEHPFLALQRFM</sequence>
<keyword evidence="2" id="KW-1185">Reference proteome</keyword>
<proteinExistence type="predicted"/>
<evidence type="ECO:0000313" key="1">
    <source>
        <dbReference type="EMBL" id="KAF2190644.1"/>
    </source>
</evidence>
<reference evidence="1" key="1">
    <citation type="journal article" date="2020" name="Stud. Mycol.">
        <title>101 Dothideomycetes genomes: a test case for predicting lifestyles and emergence of pathogens.</title>
        <authorList>
            <person name="Haridas S."/>
            <person name="Albert R."/>
            <person name="Binder M."/>
            <person name="Bloem J."/>
            <person name="Labutti K."/>
            <person name="Salamov A."/>
            <person name="Andreopoulos B."/>
            <person name="Baker S."/>
            <person name="Barry K."/>
            <person name="Bills G."/>
            <person name="Bluhm B."/>
            <person name="Cannon C."/>
            <person name="Castanera R."/>
            <person name="Culley D."/>
            <person name="Daum C."/>
            <person name="Ezra D."/>
            <person name="Gonzalez J."/>
            <person name="Henrissat B."/>
            <person name="Kuo A."/>
            <person name="Liang C."/>
            <person name="Lipzen A."/>
            <person name="Lutzoni F."/>
            <person name="Magnuson J."/>
            <person name="Mondo S."/>
            <person name="Nolan M."/>
            <person name="Ohm R."/>
            <person name="Pangilinan J."/>
            <person name="Park H.-J."/>
            <person name="Ramirez L."/>
            <person name="Alfaro M."/>
            <person name="Sun H."/>
            <person name="Tritt A."/>
            <person name="Yoshinaga Y."/>
            <person name="Zwiers L.-H."/>
            <person name="Turgeon B."/>
            <person name="Goodwin S."/>
            <person name="Spatafora J."/>
            <person name="Crous P."/>
            <person name="Grigoriev I."/>
        </authorList>
    </citation>
    <scope>NUCLEOTIDE SEQUENCE</scope>
    <source>
        <strain evidence="1">CBS 207.26</strain>
    </source>
</reference>
<accession>A0A6A6EG03</accession>
<organism evidence="1 2">
    <name type="scientific">Zopfia rhizophila CBS 207.26</name>
    <dbReference type="NCBI Taxonomy" id="1314779"/>
    <lineage>
        <taxon>Eukaryota</taxon>
        <taxon>Fungi</taxon>
        <taxon>Dikarya</taxon>
        <taxon>Ascomycota</taxon>
        <taxon>Pezizomycotina</taxon>
        <taxon>Dothideomycetes</taxon>
        <taxon>Dothideomycetes incertae sedis</taxon>
        <taxon>Zopfiaceae</taxon>
        <taxon>Zopfia</taxon>
    </lineage>
</organism>
<dbReference type="EMBL" id="ML994618">
    <property type="protein sequence ID" value="KAF2190644.1"/>
    <property type="molecule type" value="Genomic_DNA"/>
</dbReference>
<gene>
    <name evidence="1" type="ORF">K469DRAFT_721546</name>
</gene>
<dbReference type="Proteomes" id="UP000800200">
    <property type="component" value="Unassembled WGS sequence"/>
</dbReference>